<keyword evidence="2" id="KW-0547">Nucleotide-binding</keyword>
<evidence type="ECO:0000256" key="3">
    <source>
        <dbReference type="ARBA" id="ARBA00022801"/>
    </source>
</evidence>
<evidence type="ECO:0000313" key="11">
    <source>
        <dbReference type="Proteomes" id="UP000826656"/>
    </source>
</evidence>
<dbReference type="InterPro" id="IPR038718">
    <property type="entry name" value="SNF2-like_sf"/>
</dbReference>
<evidence type="ECO:0008006" key="12">
    <source>
        <dbReference type="Google" id="ProtNLM"/>
    </source>
</evidence>
<dbReference type="SMART" id="SM00490">
    <property type="entry name" value="HELICc"/>
    <property type="match status" value="1"/>
</dbReference>
<comment type="caution">
    <text evidence="10">The sequence shown here is derived from an EMBL/GenBank/DDBJ whole genome shotgun (WGS) entry which is preliminary data.</text>
</comment>
<gene>
    <name evidence="10" type="ORF">KY290_021757</name>
</gene>
<comment type="subcellular location">
    <subcellularLocation>
        <location evidence="1">Nucleus</location>
    </subcellularLocation>
</comment>
<dbReference type="Gene3D" id="3.40.50.10810">
    <property type="entry name" value="Tandem AAA-ATPase domain"/>
    <property type="match status" value="1"/>
</dbReference>
<dbReference type="CDD" id="cd18793">
    <property type="entry name" value="SF2_C_SNF"/>
    <property type="match status" value="1"/>
</dbReference>
<feature type="compositionally biased region" description="Basic and acidic residues" evidence="7">
    <location>
        <begin position="309"/>
        <end position="325"/>
    </location>
</feature>
<name>A0ABQ7V2F1_SOLTU</name>
<keyword evidence="11" id="KW-1185">Reference proteome</keyword>
<dbReference type="InterPro" id="IPR027417">
    <property type="entry name" value="P-loop_NTPase"/>
</dbReference>
<keyword evidence="3" id="KW-0378">Hydrolase</keyword>
<proteinExistence type="predicted"/>
<evidence type="ECO:0000256" key="2">
    <source>
        <dbReference type="ARBA" id="ARBA00022741"/>
    </source>
</evidence>
<feature type="compositionally biased region" description="Low complexity" evidence="7">
    <location>
        <begin position="146"/>
        <end position="159"/>
    </location>
</feature>
<feature type="compositionally biased region" description="Acidic residues" evidence="7">
    <location>
        <begin position="559"/>
        <end position="571"/>
    </location>
</feature>
<evidence type="ECO:0000256" key="1">
    <source>
        <dbReference type="ARBA" id="ARBA00004123"/>
    </source>
</evidence>
<evidence type="ECO:0000256" key="4">
    <source>
        <dbReference type="ARBA" id="ARBA00022806"/>
    </source>
</evidence>
<evidence type="ECO:0000259" key="9">
    <source>
        <dbReference type="PROSITE" id="PS51194"/>
    </source>
</evidence>
<protein>
    <recommendedName>
        <fullName evidence="12">ATP-dependent helicase</fullName>
    </recommendedName>
</protein>
<feature type="compositionally biased region" description="Acidic residues" evidence="7">
    <location>
        <begin position="102"/>
        <end position="125"/>
    </location>
</feature>
<dbReference type="Proteomes" id="UP000826656">
    <property type="component" value="Unassembled WGS sequence"/>
</dbReference>
<feature type="compositionally biased region" description="Basic residues" evidence="7">
    <location>
        <begin position="9"/>
        <end position="30"/>
    </location>
</feature>
<feature type="compositionally biased region" description="Basic and acidic residues" evidence="7">
    <location>
        <begin position="389"/>
        <end position="419"/>
    </location>
</feature>
<dbReference type="Pfam" id="PF00271">
    <property type="entry name" value="Helicase_C"/>
    <property type="match status" value="1"/>
</dbReference>
<dbReference type="Gene3D" id="3.40.50.300">
    <property type="entry name" value="P-loop containing nucleotide triphosphate hydrolases"/>
    <property type="match status" value="1"/>
</dbReference>
<evidence type="ECO:0000256" key="6">
    <source>
        <dbReference type="ARBA" id="ARBA00023242"/>
    </source>
</evidence>
<feature type="compositionally biased region" description="Acidic residues" evidence="7">
    <location>
        <begin position="204"/>
        <end position="215"/>
    </location>
</feature>
<dbReference type="EMBL" id="JAIVGD010000015">
    <property type="protein sequence ID" value="KAH0758264.1"/>
    <property type="molecule type" value="Genomic_DNA"/>
</dbReference>
<dbReference type="SMART" id="SM00487">
    <property type="entry name" value="DEXDc"/>
    <property type="match status" value="1"/>
</dbReference>
<dbReference type="InterPro" id="IPR044567">
    <property type="entry name" value="CLSY/DRD1"/>
</dbReference>
<dbReference type="PANTHER" id="PTHR45821:SF22">
    <property type="entry name" value="ATP-DEPENDENT HELICASE"/>
    <property type="match status" value="1"/>
</dbReference>
<dbReference type="InterPro" id="IPR001650">
    <property type="entry name" value="Helicase_C-like"/>
</dbReference>
<evidence type="ECO:0000256" key="7">
    <source>
        <dbReference type="SAM" id="MobiDB-lite"/>
    </source>
</evidence>
<keyword evidence="5" id="KW-0067">ATP-binding</keyword>
<evidence type="ECO:0000256" key="5">
    <source>
        <dbReference type="ARBA" id="ARBA00022840"/>
    </source>
</evidence>
<evidence type="ECO:0000313" key="10">
    <source>
        <dbReference type="EMBL" id="KAH0758264.1"/>
    </source>
</evidence>
<dbReference type="InterPro" id="IPR000330">
    <property type="entry name" value="SNF2_N"/>
</dbReference>
<keyword evidence="4" id="KW-0347">Helicase</keyword>
<feature type="domain" description="Helicase ATP-binding" evidence="8">
    <location>
        <begin position="805"/>
        <end position="1003"/>
    </location>
</feature>
<feature type="region of interest" description="Disordered" evidence="7">
    <location>
        <begin position="1"/>
        <end position="571"/>
    </location>
</feature>
<sequence length="1316" mass="148698">MDSGDGSVSKRRTRQQSFKKRAKLNKKRNRLSQSGNRTTCSMNVNSGEDVSRGRKRKTAERSRGDKRKSKNARVVRNVGNNGRRKFSPGTCESITKRPFIEEMSDDDSEEESDPDFVIVEEEEEAVNMSGSSSNVGLRSPMLNAAEEVVSSTSSMCSTTDESEELTDITSYSESEFESSSDDIDSDDPNDKNNRVVESSSSDDISSDFDDEESEHDDLSYPKKNGGKKKSNRGLVPQLVEDGEKHKKGRAYILRPRSLSKSKKKKLNHGNCSRLILPSDDPKDKNNRVIESPSSDEIRSDSDDEESEHDDMRSLKNDEEGKKESNRGLVPQLVVDGEKHKKGRAYILPPRSLSKSKKKKLNHGNCSRSILPSDDPKDKNYQVIDTSSSDEIKSDSDDEESKHDDLSCLKNNEEGKKKSNEGLVPPLVDGEKHKKGQAYILRPHSLSKSKKKKLNHGNCSRSNLLSEDPKDKNYRQIESSSSDEIRSGSDDEVSEHDDLSCPKNNEEGKEKSNQGLVAQLVVDGEKHKKGRACIVQPRSLSKSKKKKSNDGNCSRPILLSDDEESKSLSEEDCEVDESAKNIVQKDVIKKTRKNTLEDSEFLKFVVDSIINVDDHDKLTPPEEKEQVPVKETLPLVFRFEDEEPFPPEKEEWEKEIENLFVEMDMCILESHIGFTNPSVSLMQNGDISGCEMGNHHLVLDEQIGLICKVCSHVHLEIKYIFPPFAERTRGRNGRKYCRESPSLLDVDGFRFSDSSTVQDSPVYEEGTVWDLVPSNAKATMFPHQRGGFEFMWKNIAGDIILERLREPLSDSKGGCIISHPPGTGKTRLTIVFLQSFLKMFPKCRPVIIAPSNLLLNWEAEFHKWEVDIPFHNLNNKDFSFQEDEATASVFHCLSHAGRKNPQLIRMVKLRSWAKSKSVLGISYDLFRILTGGDGDGYAKEIREILLKLPGLLILEEGHTARNEQSLVWKALKKVETEKRILLSGTPFQNNIKELYNTLYVVSPKFASDLEQKWASLSSSIDKNARALEELRDIISPFVHRCSENVKKVSLPGIRDTVIHLKPTDLQKELLKRIPENPGSFYEQNLVSLISVHPSLVAKRKEFSESVSHLKEQRCRLDPDIGVKMKFVVELIKLCGGPKERVIIFSQLLDPLNLIKEQLNSLFGWTLGREILYMDGKLDVKQRQISINSLNDPNSDVKVLLASIKACSEGISLIGASRVVLLDVLWNPSVQQQAISRAYRNGQTKVVHVYNPVISKWEVDKIEQQTRKKYHSDVLLSRNEVKMDPSRSVSEDNILESMVKHEGLRHIFEKLSHAPCTT</sequence>
<organism evidence="10 11">
    <name type="scientific">Solanum tuberosum</name>
    <name type="common">Potato</name>
    <dbReference type="NCBI Taxonomy" id="4113"/>
    <lineage>
        <taxon>Eukaryota</taxon>
        <taxon>Viridiplantae</taxon>
        <taxon>Streptophyta</taxon>
        <taxon>Embryophyta</taxon>
        <taxon>Tracheophyta</taxon>
        <taxon>Spermatophyta</taxon>
        <taxon>Magnoliopsida</taxon>
        <taxon>eudicotyledons</taxon>
        <taxon>Gunneridae</taxon>
        <taxon>Pentapetalae</taxon>
        <taxon>asterids</taxon>
        <taxon>lamiids</taxon>
        <taxon>Solanales</taxon>
        <taxon>Solanaceae</taxon>
        <taxon>Solanoideae</taxon>
        <taxon>Solaneae</taxon>
        <taxon>Solanum</taxon>
    </lineage>
</organism>
<keyword evidence="6" id="KW-0539">Nucleus</keyword>
<feature type="compositionally biased region" description="Basic residues" evidence="7">
    <location>
        <begin position="444"/>
        <end position="454"/>
    </location>
</feature>
<accession>A0ABQ7V2F1</accession>
<dbReference type="InterPro" id="IPR049730">
    <property type="entry name" value="SNF2/RAD54-like_C"/>
</dbReference>
<evidence type="ECO:0000259" key="8">
    <source>
        <dbReference type="PROSITE" id="PS51192"/>
    </source>
</evidence>
<feature type="compositionally biased region" description="Basic residues" evidence="7">
    <location>
        <begin position="257"/>
        <end position="267"/>
    </location>
</feature>
<feature type="compositionally biased region" description="Basic and acidic residues" evidence="7">
    <location>
        <begin position="495"/>
        <end position="511"/>
    </location>
</feature>
<dbReference type="PROSITE" id="PS51194">
    <property type="entry name" value="HELICASE_CTER"/>
    <property type="match status" value="1"/>
</dbReference>
<dbReference type="SUPFAM" id="SSF52540">
    <property type="entry name" value="P-loop containing nucleoside triphosphate hydrolases"/>
    <property type="match status" value="2"/>
</dbReference>
<reference evidence="10 11" key="1">
    <citation type="journal article" date="2021" name="bioRxiv">
        <title>Chromosome-scale and haplotype-resolved genome assembly of a tetraploid potato cultivar.</title>
        <authorList>
            <person name="Sun H."/>
            <person name="Jiao W.-B."/>
            <person name="Krause K."/>
            <person name="Campoy J.A."/>
            <person name="Goel M."/>
            <person name="Folz-Donahue K."/>
            <person name="Kukat C."/>
            <person name="Huettel B."/>
            <person name="Schneeberger K."/>
        </authorList>
    </citation>
    <scope>NUCLEOTIDE SEQUENCE [LARGE SCALE GENOMIC DNA]</scope>
    <source>
        <strain evidence="10">SolTubOtavaFocal</strain>
        <tissue evidence="10">Leaves</tissue>
    </source>
</reference>
<dbReference type="PANTHER" id="PTHR45821">
    <property type="entry name" value="SNF2 DOMAIN-CONTAINING PROTEIN CLASSY 2-RELATED"/>
    <property type="match status" value="1"/>
</dbReference>
<dbReference type="InterPro" id="IPR014001">
    <property type="entry name" value="Helicase_ATP-bd"/>
</dbReference>
<feature type="compositionally biased region" description="Acidic residues" evidence="7">
    <location>
        <begin position="174"/>
        <end position="187"/>
    </location>
</feature>
<feature type="compositionally biased region" description="Polar residues" evidence="7">
    <location>
        <begin position="32"/>
        <end position="48"/>
    </location>
</feature>
<feature type="domain" description="Helicase C-terminal" evidence="9">
    <location>
        <begin position="1125"/>
        <end position="1280"/>
    </location>
</feature>
<dbReference type="Pfam" id="PF00176">
    <property type="entry name" value="SNF2-rel_dom"/>
    <property type="match status" value="1"/>
</dbReference>
<dbReference type="PROSITE" id="PS51192">
    <property type="entry name" value="HELICASE_ATP_BIND_1"/>
    <property type="match status" value="1"/>
</dbReference>
<feature type="compositionally biased region" description="Basic residues" evidence="7">
    <location>
        <begin position="53"/>
        <end position="73"/>
    </location>
</feature>